<organism evidence="1 2">
    <name type="scientific">Glacieibacterium arshaanense</name>
    <dbReference type="NCBI Taxonomy" id="2511025"/>
    <lineage>
        <taxon>Bacteria</taxon>
        <taxon>Pseudomonadati</taxon>
        <taxon>Pseudomonadota</taxon>
        <taxon>Alphaproteobacteria</taxon>
        <taxon>Sphingomonadales</taxon>
        <taxon>Sphingosinicellaceae</taxon>
        <taxon>Glacieibacterium</taxon>
    </lineage>
</organism>
<evidence type="ECO:0000313" key="2">
    <source>
        <dbReference type="Proteomes" id="UP000297737"/>
    </source>
</evidence>
<name>A0A4Y9ELL5_9SPHN</name>
<dbReference type="RefSeq" id="WP_166430545.1">
    <property type="nucleotide sequence ID" value="NZ_SIHO01000002.1"/>
</dbReference>
<protein>
    <submittedName>
        <fullName evidence="1">Uncharacterized protein</fullName>
    </submittedName>
</protein>
<sequence length="90" mass="9512">MALTDTAVRLAKAGAIDWKLADEKAPLISVYHNHSGLCLAPSHDGNDRTGAGCGMASIGLKGAKAVTGQLRRSRTDRHAICSTCIRRVLI</sequence>
<accession>A0A4Y9ELL5</accession>
<dbReference type="EMBL" id="SIHO01000002">
    <property type="protein sequence ID" value="TFU02917.1"/>
    <property type="molecule type" value="Genomic_DNA"/>
</dbReference>
<gene>
    <name evidence="1" type="ORF">EUV02_06825</name>
</gene>
<keyword evidence="2" id="KW-1185">Reference proteome</keyword>
<dbReference type="AlphaFoldDB" id="A0A4Y9ELL5"/>
<proteinExistence type="predicted"/>
<reference evidence="1 2" key="1">
    <citation type="submission" date="2019-02" db="EMBL/GenBank/DDBJ databases">
        <title>Polymorphobacter sp. isolated from the lake at the Tibet of China.</title>
        <authorList>
            <person name="Li A."/>
        </authorList>
    </citation>
    <scope>NUCLEOTIDE SEQUENCE [LARGE SCALE GENOMIC DNA]</scope>
    <source>
        <strain evidence="1 2">DJ1R-1</strain>
    </source>
</reference>
<comment type="caution">
    <text evidence="1">The sequence shown here is derived from an EMBL/GenBank/DDBJ whole genome shotgun (WGS) entry which is preliminary data.</text>
</comment>
<evidence type="ECO:0000313" key="1">
    <source>
        <dbReference type="EMBL" id="TFU02917.1"/>
    </source>
</evidence>
<dbReference type="Proteomes" id="UP000297737">
    <property type="component" value="Unassembled WGS sequence"/>
</dbReference>